<dbReference type="OrthoDB" id="4467772at2"/>
<keyword evidence="1" id="KW-0456">Lyase</keyword>
<gene>
    <name evidence="1" type="ORF">RG540_PA08830</name>
</gene>
<protein>
    <submittedName>
        <fullName evidence="1">p-hydroxylaminobenzoate lyase</fullName>
    </submittedName>
</protein>
<dbReference type="HOGENOM" id="CLU_099539_0_1_5"/>
<proteinExistence type="predicted"/>
<accession>A0A068T0B9</accession>
<dbReference type="GO" id="GO:0016829">
    <property type="term" value="F:lyase activity"/>
    <property type="evidence" value="ECO:0007669"/>
    <property type="project" value="UniProtKB-KW"/>
</dbReference>
<dbReference type="AlphaFoldDB" id="A0A068T0B9"/>
<evidence type="ECO:0000313" key="1">
    <source>
        <dbReference type="EMBL" id="CDN51559.1"/>
    </source>
</evidence>
<dbReference type="Proteomes" id="UP000028181">
    <property type="component" value="Plasmid pHAMBI540a"/>
</dbReference>
<keyword evidence="2" id="KW-1185">Reference proteome</keyword>
<name>A0A068T0B9_NEOGA</name>
<sequence>MTERDELIDAAVAFIETIKDKTPGEEVELWLNEMHGPGSSVYEDLADRVRRGVEQGWAATTEITGRHYRRSRLLEPCERSHFFSLTTVYMDSPTLTKIAEHDRVFRGDYHLHPYGEFNLVVPLEPTAELMGPLGWRHAGWTAPAPGSHHYPEARGGALIAFFFLPSGRISYDIEAPRIDEHVASKENMQ</sequence>
<dbReference type="KEGG" id="ngg:RG540_PA08830"/>
<dbReference type="RefSeq" id="WP_046601703.1">
    <property type="nucleotide sequence ID" value="NZ_HG938354.1"/>
</dbReference>
<evidence type="ECO:0000313" key="2">
    <source>
        <dbReference type="Proteomes" id="UP000028181"/>
    </source>
</evidence>
<dbReference type="eggNOG" id="ENOG502ZBVI">
    <property type="taxonomic scope" value="Bacteria"/>
</dbReference>
<keyword evidence="1" id="KW-0614">Plasmid</keyword>
<dbReference type="EMBL" id="HG938354">
    <property type="protein sequence ID" value="CDN51559.1"/>
    <property type="molecule type" value="Genomic_DNA"/>
</dbReference>
<dbReference type="InterPro" id="IPR032345">
    <property type="entry name" value="PnbB"/>
</dbReference>
<dbReference type="Pfam" id="PF16155">
    <property type="entry name" value="PnbB"/>
    <property type="match status" value="1"/>
</dbReference>
<dbReference type="PATRIC" id="fig|1028800.3.peg.5513"/>
<reference evidence="2" key="1">
    <citation type="journal article" date="2014" name="BMC Genomics">
        <title>Genome sequencing of two Neorhizobium galegae strains reveals a noeT gene responsible for the unusual acetylation of the nodulation factors.</title>
        <authorList>
            <person name="Osterman J."/>
            <person name="Marsh J."/>
            <person name="Laine P.K."/>
            <person name="Zeng Z."/>
            <person name="Alatalo E."/>
            <person name="Sullivan J.T."/>
            <person name="Young J.P."/>
            <person name="Thomas-Oates J."/>
            <person name="Paulin L."/>
            <person name="Lindstrom K."/>
        </authorList>
    </citation>
    <scope>NUCLEOTIDE SEQUENCE [LARGE SCALE GENOMIC DNA]</scope>
    <source>
        <strain evidence="2">HAMBI 540</strain>
    </source>
</reference>
<organism evidence="1 2">
    <name type="scientific">Neorhizobium galegae bv. orientalis str. HAMBI 540</name>
    <dbReference type="NCBI Taxonomy" id="1028800"/>
    <lineage>
        <taxon>Bacteria</taxon>
        <taxon>Pseudomonadati</taxon>
        <taxon>Pseudomonadota</taxon>
        <taxon>Alphaproteobacteria</taxon>
        <taxon>Hyphomicrobiales</taxon>
        <taxon>Rhizobiaceae</taxon>
        <taxon>Rhizobium/Agrobacterium group</taxon>
        <taxon>Neorhizobium</taxon>
    </lineage>
</organism>
<dbReference type="GeneID" id="24261026"/>
<geneLocation type="plasmid" evidence="2">
    <name>II</name>
</geneLocation>